<gene>
    <name evidence="2" type="ORF">LTR78_000771</name>
</gene>
<reference evidence="2" key="1">
    <citation type="submission" date="2023-07" db="EMBL/GenBank/DDBJ databases">
        <title>Black Yeasts Isolated from many extreme environments.</title>
        <authorList>
            <person name="Coleine C."/>
            <person name="Stajich J.E."/>
            <person name="Selbmann L."/>
        </authorList>
    </citation>
    <scope>NUCLEOTIDE SEQUENCE</scope>
    <source>
        <strain evidence="2">CCFEE 5485</strain>
    </source>
</reference>
<keyword evidence="3" id="KW-1185">Reference proteome</keyword>
<accession>A0AAE1C5Q2</accession>
<evidence type="ECO:0000256" key="1">
    <source>
        <dbReference type="SAM" id="MobiDB-lite"/>
    </source>
</evidence>
<dbReference type="EMBL" id="JAUTXT010000002">
    <property type="protein sequence ID" value="KAK3679210.1"/>
    <property type="molecule type" value="Genomic_DNA"/>
</dbReference>
<evidence type="ECO:0000313" key="3">
    <source>
        <dbReference type="Proteomes" id="UP001274830"/>
    </source>
</evidence>
<name>A0AAE1C5Q2_9PEZI</name>
<proteinExistence type="predicted"/>
<protein>
    <submittedName>
        <fullName evidence="2">Uncharacterized protein</fullName>
    </submittedName>
</protein>
<feature type="compositionally biased region" description="Acidic residues" evidence="1">
    <location>
        <begin position="205"/>
        <end position="214"/>
    </location>
</feature>
<feature type="region of interest" description="Disordered" evidence="1">
    <location>
        <begin position="697"/>
        <end position="723"/>
    </location>
</feature>
<sequence>MASTQETNEWRYDPNRGNPYVNYQVYFFEGQMQSQQQLLTQMGESEASEEAAEASTNDIVDGNGDVASGDLTNGNIAGENAAEGGAPPFRLHRKKSNFSLFGKKNQDDEADARSVREEGAPDRPQRGLRRLKSAFSFRERSAGDVGGSQQQQSQQQAGAEDGDDQQQRNRRRGASFTKILRPVKSLTDLGKRVSDFFSNSRNDREDFDEEDGVSLDDARQDNDDVSDAESDRTVRAAAPSEQDEDGRSKSIYSRDVGDDISVGSSSTARGWDEDGQAYDDVVGQMEWAERQRSYTSSVTSPSPPPSFTRAPVRNGGRIIRHPRMVWRNTEEMRRALRAKDQDESSQRPGSISAGEVLDPRRSLVNLAAGDDWSMYSADVNGTSAEEWKDEESQARLAHLTTIRTPGGGEEDTLAALEGRPLPSQQQTVRKSKSVAFDNVVQKSAYDEEDYGSPVVYRSRAKSIATRLDLQTNKLTILPRGSDETQGTISPRTSAPPIQSSMRPVSMFEPNETVGMAMPHDTAYAGPSKTLQRRSTVRKAVSVNQLSEKAAGKRPARLDSTIETGVLADAAGSSDTNIAAASTPSRQAIECLQSELHFLETLRSDLRARRRRIESSSTGTPFVYNASREPRDTKTTHTLTEEAQKMLNAGKRESATGPIRWQPDDPSEYTRRKRISEKFEQEEREAYEALRASVDEVRREVEAERTSLDYTRRRVEDAERVEGN</sequence>
<organism evidence="2 3">
    <name type="scientific">Recurvomyces mirabilis</name>
    <dbReference type="NCBI Taxonomy" id="574656"/>
    <lineage>
        <taxon>Eukaryota</taxon>
        <taxon>Fungi</taxon>
        <taxon>Dikarya</taxon>
        <taxon>Ascomycota</taxon>
        <taxon>Pezizomycotina</taxon>
        <taxon>Dothideomycetes</taxon>
        <taxon>Dothideomycetidae</taxon>
        <taxon>Mycosphaerellales</taxon>
        <taxon>Teratosphaeriaceae</taxon>
        <taxon>Recurvomyces</taxon>
    </lineage>
</organism>
<dbReference type="AlphaFoldDB" id="A0AAE1C5Q2"/>
<feature type="compositionally biased region" description="Low complexity" evidence="1">
    <location>
        <begin position="147"/>
        <end position="159"/>
    </location>
</feature>
<comment type="caution">
    <text evidence="2">The sequence shown here is derived from an EMBL/GenBank/DDBJ whole genome shotgun (WGS) entry which is preliminary data.</text>
</comment>
<dbReference type="Proteomes" id="UP001274830">
    <property type="component" value="Unassembled WGS sequence"/>
</dbReference>
<feature type="region of interest" description="Disordered" evidence="1">
    <location>
        <begin position="336"/>
        <end position="356"/>
    </location>
</feature>
<feature type="compositionally biased region" description="Low complexity" evidence="1">
    <location>
        <begin position="73"/>
        <end position="86"/>
    </location>
</feature>
<feature type="compositionally biased region" description="Basic and acidic residues" evidence="1">
    <location>
        <begin position="104"/>
        <end position="125"/>
    </location>
</feature>
<feature type="region of interest" description="Disordered" evidence="1">
    <location>
        <begin position="37"/>
        <end position="313"/>
    </location>
</feature>
<feature type="compositionally biased region" description="Polar residues" evidence="1">
    <location>
        <begin position="483"/>
        <end position="502"/>
    </location>
</feature>
<evidence type="ECO:0000313" key="2">
    <source>
        <dbReference type="EMBL" id="KAK3679210.1"/>
    </source>
</evidence>
<feature type="region of interest" description="Disordered" evidence="1">
    <location>
        <begin position="479"/>
        <end position="502"/>
    </location>
</feature>
<feature type="compositionally biased region" description="Basic and acidic residues" evidence="1">
    <location>
        <begin position="336"/>
        <end position="345"/>
    </location>
</feature>
<feature type="region of interest" description="Disordered" evidence="1">
    <location>
        <begin position="647"/>
        <end position="673"/>
    </location>
</feature>